<evidence type="ECO:0000256" key="5">
    <source>
        <dbReference type="HAMAP-Rule" id="MF_02070"/>
    </source>
</evidence>
<dbReference type="GO" id="GO:0019350">
    <property type="term" value="P:teichoic acid biosynthetic process"/>
    <property type="evidence" value="ECO:0007669"/>
    <property type="project" value="UniProtKB-UniRule"/>
</dbReference>
<evidence type="ECO:0000256" key="3">
    <source>
        <dbReference type="ARBA" id="ARBA00022944"/>
    </source>
</evidence>
<reference evidence="6" key="1">
    <citation type="submission" date="2022-04" db="EMBL/GenBank/DDBJ databases">
        <title>Complete genome sequences of Ezakiella coagulans and Fenollaria massiliensis.</title>
        <authorList>
            <person name="France M.T."/>
            <person name="Clifford J."/>
            <person name="Narina S."/>
            <person name="Rutt L."/>
            <person name="Ravel J."/>
        </authorList>
    </citation>
    <scope>NUCLEOTIDE SEQUENCE</scope>
    <source>
        <strain evidence="6">C0061C2</strain>
    </source>
</reference>
<keyword evidence="4 5" id="KW-0961">Cell wall biogenesis/degradation</keyword>
<keyword evidence="2 5" id="KW-0808">Transferase</keyword>
<organism evidence="6 7">
    <name type="scientific">Fenollaria massiliensis</name>
    <dbReference type="NCBI Taxonomy" id="938288"/>
    <lineage>
        <taxon>Bacteria</taxon>
        <taxon>Bacillati</taxon>
        <taxon>Bacillota</taxon>
        <taxon>Clostridia</taxon>
        <taxon>Eubacteriales</taxon>
        <taxon>Fenollaria</taxon>
    </lineage>
</organism>
<dbReference type="KEGG" id="fms:M1R53_04395"/>
<name>A0A9E7DIA3_9FIRM</name>
<evidence type="ECO:0000313" key="7">
    <source>
        <dbReference type="Proteomes" id="UP000831151"/>
    </source>
</evidence>
<dbReference type="PANTHER" id="PTHR34136">
    <property type="match status" value="1"/>
</dbReference>
<evidence type="ECO:0000313" key="6">
    <source>
        <dbReference type="EMBL" id="UQK58483.1"/>
    </source>
</evidence>
<comment type="function">
    <text evidence="5">Catalyzes the conversion of GlcNAc-PP-undecaprenol into ManNAc-GlcNAc-PP-undecaprenol, the first committed lipid intermediate in the de novo synthesis of teichoic acid.</text>
</comment>
<dbReference type="CDD" id="cd06533">
    <property type="entry name" value="Glyco_transf_WecG_TagA"/>
    <property type="match status" value="1"/>
</dbReference>
<accession>A0A9E7DIA3</accession>
<gene>
    <name evidence="6" type="ORF">M1R53_04395</name>
</gene>
<dbReference type="RefSeq" id="WP_249242114.1">
    <property type="nucleotide sequence ID" value="NZ_CP096649.1"/>
</dbReference>
<dbReference type="AlphaFoldDB" id="A0A9E7DIA3"/>
<dbReference type="EC" id="2.4.1.187" evidence="5"/>
<keyword evidence="7" id="KW-1185">Reference proteome</keyword>
<keyword evidence="3 5" id="KW-0777">Teichoic acid biosynthesis</keyword>
<evidence type="ECO:0000256" key="4">
    <source>
        <dbReference type="ARBA" id="ARBA00023316"/>
    </source>
</evidence>
<dbReference type="PANTHER" id="PTHR34136:SF1">
    <property type="entry name" value="UDP-N-ACETYL-D-MANNOSAMINURONIC ACID TRANSFERASE"/>
    <property type="match status" value="1"/>
</dbReference>
<proteinExistence type="inferred from homology"/>
<protein>
    <recommendedName>
        <fullName evidence="5">N-acetylglucosaminyldiphosphoundecaprenol N-acetyl-beta-D-mannosaminyltransferase</fullName>
        <ecNumber evidence="5">2.4.1.187</ecNumber>
    </recommendedName>
    <alternativeName>
        <fullName evidence="5">N-acetylmannosaminyltransferase</fullName>
    </alternativeName>
    <alternativeName>
        <fullName evidence="5">UDP-N-acetylmannosamine transferase</fullName>
    </alternativeName>
    <alternativeName>
        <fullName evidence="5">UDP-N-acetylmannosamine:N-acetylglucosaminyl pyrophosphorylundecaprenol N-acetylmannosaminyltransferase</fullName>
    </alternativeName>
</protein>
<dbReference type="NCBIfam" id="TIGR00696">
    <property type="entry name" value="wecG_tagA_cpsF"/>
    <property type="match status" value="1"/>
</dbReference>
<comment type="catalytic activity">
    <reaction evidence="5">
        <text>UDP-N-acetyl-alpha-D-mannosamine + N-acetyl-alpha-D-glucosaminyl-di-trans,octa-cis-undecaprenyl diphosphate = N-acetyl-beta-D-mannosaminyl-(1-&gt;4)-N-acetyl-alpha-D-glucosaminyl di-trans,octa-cis-undecaprenyl diphosphate + UDP + H(+)</text>
        <dbReference type="Rhea" id="RHEA:16053"/>
        <dbReference type="ChEBI" id="CHEBI:15378"/>
        <dbReference type="ChEBI" id="CHEBI:58223"/>
        <dbReference type="ChEBI" id="CHEBI:62959"/>
        <dbReference type="ChEBI" id="CHEBI:68623"/>
        <dbReference type="ChEBI" id="CHEBI:132210"/>
        <dbReference type="EC" id="2.4.1.187"/>
    </reaction>
</comment>
<dbReference type="Pfam" id="PF03808">
    <property type="entry name" value="Glyco_tran_WecG"/>
    <property type="match status" value="1"/>
</dbReference>
<dbReference type="Proteomes" id="UP000831151">
    <property type="component" value="Chromosome"/>
</dbReference>
<dbReference type="GO" id="GO:0047244">
    <property type="term" value="F:N-acetylglucosaminyldiphosphoundecaprenol N-acetyl-beta-D-mannosaminyltransferase activity"/>
    <property type="evidence" value="ECO:0007669"/>
    <property type="project" value="UniProtKB-UniRule"/>
</dbReference>
<sequence length="253" mass="28512">MDIKILGVRINNIDMSETIAKINEFFDNDKLNYIYTPNPEIVMRAGRDDEFKEIINSASLNLCDGIGLMIASKLKKKPLKSRVTGYDTSIKILELMNEKGLSLFLLGAKPGIAEKAIEKINNDYPNIVVAGYNNGYFKGSHNGNASCDEEEALIKKINDSKADAIFVGMGAGYQEKFIYYNKDKIKSRLAIANGGVIDVLAGNVKIAPAFIRRIGMEWLYRLIKEPKRFKRQLDIPKFLMKIIFTKNAVEYIN</sequence>
<comment type="similarity">
    <text evidence="5">Belongs to the glycosyltransferase 26 family. TagA/TarA subfamily.</text>
</comment>
<dbReference type="InterPro" id="IPR004629">
    <property type="entry name" value="WecG_TagA_CpsF"/>
</dbReference>
<dbReference type="EMBL" id="CP096649">
    <property type="protein sequence ID" value="UQK58483.1"/>
    <property type="molecule type" value="Genomic_DNA"/>
</dbReference>
<comment type="pathway">
    <text evidence="5">Cell wall biogenesis; teichoic acid biosynthesis.</text>
</comment>
<dbReference type="HAMAP" id="MF_02070">
    <property type="entry name" value="TagA_TarA"/>
    <property type="match status" value="1"/>
</dbReference>
<dbReference type="GO" id="GO:0071555">
    <property type="term" value="P:cell wall organization"/>
    <property type="evidence" value="ECO:0007669"/>
    <property type="project" value="UniProtKB-KW"/>
</dbReference>
<evidence type="ECO:0000256" key="2">
    <source>
        <dbReference type="ARBA" id="ARBA00022679"/>
    </source>
</evidence>
<dbReference type="InterPro" id="IPR034714">
    <property type="entry name" value="TagA_TarA"/>
</dbReference>
<evidence type="ECO:0000256" key="1">
    <source>
        <dbReference type="ARBA" id="ARBA00022676"/>
    </source>
</evidence>
<keyword evidence="1 5" id="KW-0328">Glycosyltransferase</keyword>